<organism evidence="1 2">
    <name type="scientific">Mycena metata</name>
    <dbReference type="NCBI Taxonomy" id="1033252"/>
    <lineage>
        <taxon>Eukaryota</taxon>
        <taxon>Fungi</taxon>
        <taxon>Dikarya</taxon>
        <taxon>Basidiomycota</taxon>
        <taxon>Agaricomycotina</taxon>
        <taxon>Agaricomycetes</taxon>
        <taxon>Agaricomycetidae</taxon>
        <taxon>Agaricales</taxon>
        <taxon>Marasmiineae</taxon>
        <taxon>Mycenaceae</taxon>
        <taxon>Mycena</taxon>
    </lineage>
</organism>
<evidence type="ECO:0000313" key="1">
    <source>
        <dbReference type="EMBL" id="KAJ7720100.1"/>
    </source>
</evidence>
<gene>
    <name evidence="1" type="ORF">B0H16DRAFT_1738990</name>
</gene>
<proteinExistence type="predicted"/>
<dbReference type="AlphaFoldDB" id="A0AAD7HG91"/>
<protein>
    <submittedName>
        <fullName evidence="1">Uncharacterized protein</fullName>
    </submittedName>
</protein>
<evidence type="ECO:0000313" key="2">
    <source>
        <dbReference type="Proteomes" id="UP001215598"/>
    </source>
</evidence>
<keyword evidence="2" id="KW-1185">Reference proteome</keyword>
<name>A0AAD7HG91_9AGAR</name>
<accession>A0AAD7HG91</accession>
<dbReference type="Proteomes" id="UP001215598">
    <property type="component" value="Unassembled WGS sequence"/>
</dbReference>
<dbReference type="EMBL" id="JARKIB010000244">
    <property type="protein sequence ID" value="KAJ7720100.1"/>
    <property type="molecule type" value="Genomic_DNA"/>
</dbReference>
<sequence length="168" mass="18772">MSLVRSHPVSPFAAKKAPPAPVVLLLSQTTLHMPTFPGRLIHEDLKTPVKKLKKVAFAAAPHTYPPPSIVPNLIPTPRHLSTKTVENHKGWKIAPTETELIKRTVHRLTDQLLDTTQCYSNQAQTPRLLVHERALEMHPVLREFENEWATRCIIMAHLKATAAAAKAN</sequence>
<comment type="caution">
    <text evidence="1">The sequence shown here is derived from an EMBL/GenBank/DDBJ whole genome shotgun (WGS) entry which is preliminary data.</text>
</comment>
<reference evidence="1" key="1">
    <citation type="submission" date="2023-03" db="EMBL/GenBank/DDBJ databases">
        <title>Massive genome expansion in bonnet fungi (Mycena s.s.) driven by repeated elements and novel gene families across ecological guilds.</title>
        <authorList>
            <consortium name="Lawrence Berkeley National Laboratory"/>
            <person name="Harder C.B."/>
            <person name="Miyauchi S."/>
            <person name="Viragh M."/>
            <person name="Kuo A."/>
            <person name="Thoen E."/>
            <person name="Andreopoulos B."/>
            <person name="Lu D."/>
            <person name="Skrede I."/>
            <person name="Drula E."/>
            <person name="Henrissat B."/>
            <person name="Morin E."/>
            <person name="Kohler A."/>
            <person name="Barry K."/>
            <person name="LaButti K."/>
            <person name="Morin E."/>
            <person name="Salamov A."/>
            <person name="Lipzen A."/>
            <person name="Mereny Z."/>
            <person name="Hegedus B."/>
            <person name="Baldrian P."/>
            <person name="Stursova M."/>
            <person name="Weitz H."/>
            <person name="Taylor A."/>
            <person name="Grigoriev I.V."/>
            <person name="Nagy L.G."/>
            <person name="Martin F."/>
            <person name="Kauserud H."/>
        </authorList>
    </citation>
    <scope>NUCLEOTIDE SEQUENCE</scope>
    <source>
        <strain evidence="1">CBHHK182m</strain>
    </source>
</reference>